<keyword evidence="2" id="KW-0288">FMN</keyword>
<proteinExistence type="predicted"/>
<gene>
    <name evidence="4" type="ORF">DW099_05340</name>
</gene>
<evidence type="ECO:0000256" key="2">
    <source>
        <dbReference type="ARBA" id="ARBA00022643"/>
    </source>
</evidence>
<dbReference type="InterPro" id="IPR051796">
    <property type="entry name" value="ISF_SsuE-like"/>
</dbReference>
<evidence type="ECO:0000256" key="1">
    <source>
        <dbReference type="ARBA" id="ARBA00022630"/>
    </source>
</evidence>
<evidence type="ECO:0000313" key="4">
    <source>
        <dbReference type="EMBL" id="RHJ89976.1"/>
    </source>
</evidence>
<reference evidence="4 5" key="1">
    <citation type="submission" date="2018-08" db="EMBL/GenBank/DDBJ databases">
        <title>A genome reference for cultivated species of the human gut microbiota.</title>
        <authorList>
            <person name="Zou Y."/>
            <person name="Xue W."/>
            <person name="Luo G."/>
        </authorList>
    </citation>
    <scope>NUCLEOTIDE SEQUENCE [LARGE SCALE GENOMIC DNA]</scope>
    <source>
        <strain evidence="4 5">AM07-24</strain>
    </source>
</reference>
<keyword evidence="1" id="KW-0285">Flavoprotein</keyword>
<dbReference type="GO" id="GO:0016491">
    <property type="term" value="F:oxidoreductase activity"/>
    <property type="evidence" value="ECO:0007669"/>
    <property type="project" value="InterPro"/>
</dbReference>
<dbReference type="EMBL" id="QRMS01000001">
    <property type="protein sequence ID" value="RHJ89976.1"/>
    <property type="molecule type" value="Genomic_DNA"/>
</dbReference>
<comment type="caution">
    <text evidence="4">The sequence shown here is derived from an EMBL/GenBank/DDBJ whole genome shotgun (WGS) entry which is preliminary data.</text>
</comment>
<dbReference type="RefSeq" id="WP_118334052.1">
    <property type="nucleotide sequence ID" value="NZ_AP025567.1"/>
</dbReference>
<dbReference type="PANTHER" id="PTHR43278">
    <property type="entry name" value="NAD(P)H-DEPENDENT FMN-CONTAINING OXIDOREDUCTASE YWQN-RELATED"/>
    <property type="match status" value="1"/>
</dbReference>
<dbReference type="Gene3D" id="3.40.50.360">
    <property type="match status" value="1"/>
</dbReference>
<feature type="domain" description="NADPH-dependent FMN reductase-like" evidence="3">
    <location>
        <begin position="1"/>
        <end position="121"/>
    </location>
</feature>
<organism evidence="4 5">
    <name type="scientific">Emergencia timonensis</name>
    <dbReference type="NCBI Taxonomy" id="1776384"/>
    <lineage>
        <taxon>Bacteria</taxon>
        <taxon>Bacillati</taxon>
        <taxon>Bacillota</taxon>
        <taxon>Clostridia</taxon>
        <taxon>Peptostreptococcales</taxon>
        <taxon>Anaerovoracaceae</taxon>
        <taxon>Emergencia</taxon>
    </lineage>
</organism>
<sequence>MKIVVITGSAHKHGTTAALADQFQRGAAEAGHEVFRFDTAFQTVHPCIGCDQCRSTGCCVFHEDDMKILNPHLLEADAVVFVSPIYYYTINAQIKAVIDRFYANDAALHGGKKAILITAMADTETDAASGANAAFREMTKYLEWDNAGVLNAKGAYTPGDLSKEDLDYAYELGKNLK</sequence>
<keyword evidence="5" id="KW-1185">Reference proteome</keyword>
<dbReference type="Proteomes" id="UP000284841">
    <property type="component" value="Unassembled WGS sequence"/>
</dbReference>
<evidence type="ECO:0000259" key="3">
    <source>
        <dbReference type="Pfam" id="PF03358"/>
    </source>
</evidence>
<dbReference type="SUPFAM" id="SSF52218">
    <property type="entry name" value="Flavoproteins"/>
    <property type="match status" value="1"/>
</dbReference>
<protein>
    <submittedName>
        <fullName evidence="4">Flavodoxin family protein</fullName>
    </submittedName>
</protein>
<dbReference type="InterPro" id="IPR029039">
    <property type="entry name" value="Flavoprotein-like_sf"/>
</dbReference>
<dbReference type="AlphaFoldDB" id="A0A415E859"/>
<dbReference type="InterPro" id="IPR005025">
    <property type="entry name" value="FMN_Rdtase-like_dom"/>
</dbReference>
<dbReference type="PANTHER" id="PTHR43278:SF4">
    <property type="entry name" value="NAD(P)H-DEPENDENT FMN-CONTAINING OXIDOREDUCTASE YWQN-RELATED"/>
    <property type="match status" value="1"/>
</dbReference>
<evidence type="ECO:0000313" key="5">
    <source>
        <dbReference type="Proteomes" id="UP000284841"/>
    </source>
</evidence>
<dbReference type="Pfam" id="PF03358">
    <property type="entry name" value="FMN_red"/>
    <property type="match status" value="1"/>
</dbReference>
<dbReference type="OrthoDB" id="9805976at2"/>
<name>A0A415E859_9FIRM</name>
<accession>A0A415E859</accession>